<dbReference type="RefSeq" id="WP_137247078.1">
    <property type="nucleotide sequence ID" value="NZ_SZQA01000009.1"/>
</dbReference>
<organism evidence="3 4">
    <name type="scientific">Herbidospora galbida</name>
    <dbReference type="NCBI Taxonomy" id="2575442"/>
    <lineage>
        <taxon>Bacteria</taxon>
        <taxon>Bacillati</taxon>
        <taxon>Actinomycetota</taxon>
        <taxon>Actinomycetes</taxon>
        <taxon>Streptosporangiales</taxon>
        <taxon>Streptosporangiaceae</taxon>
        <taxon>Herbidospora</taxon>
    </lineage>
</organism>
<dbReference type="Proteomes" id="UP000308705">
    <property type="component" value="Unassembled WGS sequence"/>
</dbReference>
<evidence type="ECO:0000256" key="2">
    <source>
        <dbReference type="SAM" id="Phobius"/>
    </source>
</evidence>
<dbReference type="EMBL" id="SZQA01000009">
    <property type="protein sequence ID" value="TKK88739.1"/>
    <property type="molecule type" value="Genomic_DNA"/>
</dbReference>
<feature type="transmembrane region" description="Helical" evidence="2">
    <location>
        <begin position="164"/>
        <end position="188"/>
    </location>
</feature>
<protein>
    <submittedName>
        <fullName evidence="3">Uncharacterized protein</fullName>
    </submittedName>
</protein>
<sequence>MRRLLGFLVYGLVVAATLDTLALQVAAWRSLWPELPVYWIAGVMSALLLASRAHVAWELLRARWPRDVRQRCFRVAVWLGFANFVELDDLLPLPRAVEPAVEVVLELAVPVMLPVLLTSAPLVARVFLGLVGVVVYPAETPISWFWVALVLLAQTMDGRWSRSVLWLGWAYSAVLLIGGVFAHSWFIVSIPLDVLLVTQMWWLVRTSVEADRLGGDRPARFRRPAPPGRRPPSVAPSGPGVRPG</sequence>
<gene>
    <name evidence="3" type="ORF">FDA94_11645</name>
</gene>
<name>A0A4U3MJ79_9ACTN</name>
<keyword evidence="2" id="KW-0472">Membrane</keyword>
<reference evidence="3 4" key="1">
    <citation type="submission" date="2019-04" db="EMBL/GenBank/DDBJ databases">
        <title>Herbidospora sp. NEAU-GS14.nov., a novel actinomycete isolated from soil.</title>
        <authorList>
            <person name="Han L."/>
        </authorList>
    </citation>
    <scope>NUCLEOTIDE SEQUENCE [LARGE SCALE GENOMIC DNA]</scope>
    <source>
        <strain evidence="3 4">NEAU-GS14</strain>
    </source>
</reference>
<feature type="compositionally biased region" description="Pro residues" evidence="1">
    <location>
        <begin position="224"/>
        <end position="234"/>
    </location>
</feature>
<comment type="caution">
    <text evidence="3">The sequence shown here is derived from an EMBL/GenBank/DDBJ whole genome shotgun (WGS) entry which is preliminary data.</text>
</comment>
<proteinExistence type="predicted"/>
<feature type="transmembrane region" description="Helical" evidence="2">
    <location>
        <begin position="103"/>
        <end position="124"/>
    </location>
</feature>
<keyword evidence="2" id="KW-0812">Transmembrane</keyword>
<feature type="transmembrane region" description="Helical" evidence="2">
    <location>
        <begin position="130"/>
        <end position="152"/>
    </location>
</feature>
<feature type="compositionally biased region" description="Low complexity" evidence="1">
    <location>
        <begin position="235"/>
        <end position="244"/>
    </location>
</feature>
<dbReference type="AlphaFoldDB" id="A0A4U3MJ79"/>
<dbReference type="OrthoDB" id="4485313at2"/>
<evidence type="ECO:0000313" key="3">
    <source>
        <dbReference type="EMBL" id="TKK88739.1"/>
    </source>
</evidence>
<evidence type="ECO:0000313" key="4">
    <source>
        <dbReference type="Proteomes" id="UP000308705"/>
    </source>
</evidence>
<keyword evidence="2" id="KW-1133">Transmembrane helix</keyword>
<feature type="region of interest" description="Disordered" evidence="1">
    <location>
        <begin position="215"/>
        <end position="244"/>
    </location>
</feature>
<feature type="transmembrane region" description="Helical" evidence="2">
    <location>
        <begin position="37"/>
        <end position="60"/>
    </location>
</feature>
<accession>A0A4U3MJ79</accession>
<keyword evidence="4" id="KW-1185">Reference proteome</keyword>
<evidence type="ECO:0000256" key="1">
    <source>
        <dbReference type="SAM" id="MobiDB-lite"/>
    </source>
</evidence>